<dbReference type="InParanoid" id="A0A0H2RIM5"/>
<evidence type="ECO:0000313" key="1">
    <source>
        <dbReference type="EMBL" id="KLO09293.1"/>
    </source>
</evidence>
<accession>A0A0H2RIM5</accession>
<organism evidence="1 2">
    <name type="scientific">Schizopora paradoxa</name>
    <dbReference type="NCBI Taxonomy" id="27342"/>
    <lineage>
        <taxon>Eukaryota</taxon>
        <taxon>Fungi</taxon>
        <taxon>Dikarya</taxon>
        <taxon>Basidiomycota</taxon>
        <taxon>Agaricomycotina</taxon>
        <taxon>Agaricomycetes</taxon>
        <taxon>Hymenochaetales</taxon>
        <taxon>Schizoporaceae</taxon>
        <taxon>Schizopora</taxon>
    </lineage>
</organism>
<keyword evidence="2" id="KW-1185">Reference proteome</keyword>
<name>A0A0H2RIM5_9AGAM</name>
<evidence type="ECO:0000313" key="2">
    <source>
        <dbReference type="Proteomes" id="UP000053477"/>
    </source>
</evidence>
<gene>
    <name evidence="1" type="ORF">SCHPADRAFT_572450</name>
</gene>
<dbReference type="EMBL" id="KQ086060">
    <property type="protein sequence ID" value="KLO09293.1"/>
    <property type="molecule type" value="Genomic_DNA"/>
</dbReference>
<reference evidence="1 2" key="1">
    <citation type="submission" date="2015-04" db="EMBL/GenBank/DDBJ databases">
        <title>Complete genome sequence of Schizopora paradoxa KUC8140, a cosmopolitan wood degrader in East Asia.</title>
        <authorList>
            <consortium name="DOE Joint Genome Institute"/>
            <person name="Min B."/>
            <person name="Park H."/>
            <person name="Jang Y."/>
            <person name="Kim J.-J."/>
            <person name="Kim K.H."/>
            <person name="Pangilinan J."/>
            <person name="Lipzen A."/>
            <person name="Riley R."/>
            <person name="Grigoriev I.V."/>
            <person name="Spatafora J.W."/>
            <person name="Choi I.-G."/>
        </authorList>
    </citation>
    <scope>NUCLEOTIDE SEQUENCE [LARGE SCALE GENOMIC DNA]</scope>
    <source>
        <strain evidence="1 2">KUC8140</strain>
    </source>
</reference>
<sequence length="147" mass="16662">MWIGELLWLASSSRTTRWSLTFATRVRVQRLNFHDLGSSSDHQPRIEVHPSPSLSSRCPLAPAIRRSRTVNFNHRTFSKVNHDHAMLLVLSPASSSLLSFSYSLDAYQQGTLFFLLKLPRFAQLYIGERVGGDNRSSVAVHAFLRHA</sequence>
<protein>
    <submittedName>
        <fullName evidence="1">Uncharacterized protein</fullName>
    </submittedName>
</protein>
<dbReference type="Proteomes" id="UP000053477">
    <property type="component" value="Unassembled WGS sequence"/>
</dbReference>
<dbReference type="AlphaFoldDB" id="A0A0H2RIM5"/>
<proteinExistence type="predicted"/>